<proteinExistence type="predicted"/>
<dbReference type="AlphaFoldDB" id="A0A8H7CPZ2"/>
<keyword evidence="3" id="KW-1185">Reference proteome</keyword>
<dbReference type="Pfam" id="PF20521">
    <property type="entry name" value="DUF6736"/>
    <property type="match status" value="1"/>
</dbReference>
<evidence type="ECO:0000313" key="2">
    <source>
        <dbReference type="EMBL" id="KAF7343991.1"/>
    </source>
</evidence>
<feature type="domain" description="Secreted protein CSS2 C-terminal" evidence="1">
    <location>
        <begin position="99"/>
        <end position="217"/>
    </location>
</feature>
<gene>
    <name evidence="2" type="ORF">MVEN_01688300</name>
</gene>
<evidence type="ECO:0000313" key="3">
    <source>
        <dbReference type="Proteomes" id="UP000620124"/>
    </source>
</evidence>
<protein>
    <recommendedName>
        <fullName evidence="1">Secreted protein CSS2 C-terminal domain-containing protein</fullName>
    </recommendedName>
</protein>
<evidence type="ECO:0000259" key="1">
    <source>
        <dbReference type="Pfam" id="PF20521"/>
    </source>
</evidence>
<sequence length="246" mass="26337">MSHRYSRLEIWRAAGSGVDFPKRGPPRAFRINARARSDKLQRHPGHTHLTMLAFKLFCLAATAPLLVPAAYVAGPDVTGRELGSTLFVSTALEYFEPNATALEKRLSITDCIKFAAAVNTCFTLANNIRAIGSSIGSWIKSRSDANDCSVHTGSIDGVQWRYYATGSNCDSTAQLATIRGAIDAFLEENVNGRCQNVCLRMTHGGTWTGYLSVTPTGSSAPPDCGTANYGSCELHGDGSDLGGRAD</sequence>
<dbReference type="Proteomes" id="UP000620124">
    <property type="component" value="Unassembled WGS sequence"/>
</dbReference>
<accession>A0A8H7CPZ2</accession>
<dbReference type="EMBL" id="JACAZI010000015">
    <property type="protein sequence ID" value="KAF7343991.1"/>
    <property type="molecule type" value="Genomic_DNA"/>
</dbReference>
<organism evidence="2 3">
    <name type="scientific">Mycena venus</name>
    <dbReference type="NCBI Taxonomy" id="2733690"/>
    <lineage>
        <taxon>Eukaryota</taxon>
        <taxon>Fungi</taxon>
        <taxon>Dikarya</taxon>
        <taxon>Basidiomycota</taxon>
        <taxon>Agaricomycotina</taxon>
        <taxon>Agaricomycetes</taxon>
        <taxon>Agaricomycetidae</taxon>
        <taxon>Agaricales</taxon>
        <taxon>Marasmiineae</taxon>
        <taxon>Mycenaceae</taxon>
        <taxon>Mycena</taxon>
    </lineage>
</organism>
<name>A0A8H7CPZ2_9AGAR</name>
<dbReference type="OrthoDB" id="2941520at2759"/>
<dbReference type="InterPro" id="IPR046624">
    <property type="entry name" value="CSS2_C"/>
</dbReference>
<reference evidence="2" key="1">
    <citation type="submission" date="2020-05" db="EMBL/GenBank/DDBJ databases">
        <title>Mycena genomes resolve the evolution of fungal bioluminescence.</title>
        <authorList>
            <person name="Tsai I.J."/>
        </authorList>
    </citation>
    <scope>NUCLEOTIDE SEQUENCE</scope>
    <source>
        <strain evidence="2">CCC161011</strain>
    </source>
</reference>
<comment type="caution">
    <text evidence="2">The sequence shown here is derived from an EMBL/GenBank/DDBJ whole genome shotgun (WGS) entry which is preliminary data.</text>
</comment>